<evidence type="ECO:0000313" key="2">
    <source>
        <dbReference type="EMBL" id="AIL62029.1"/>
    </source>
</evidence>
<sequence length="246" mass="25388">MQASKTVIVTGASSGLGFAIAKAYLERGDNVVGNARTLARLQEAADKLGNPANFLLVEGDISQPQTAERLFAQAIEAFGKVDVLVNNAGIFIAKPVAEYTPADIEAIVDTNLKGFVYPAQAAARHMTQNGAGQIIAITASIALQPNTKVPALLPVLIKGGLNQAVRALALELASAQVQVNGVAPGIIDTPLHGDDPQVRNALKALAPTGQIGTPQDVVDAVLYLSDSRFVTGTVMAVDGGSATGVW</sequence>
<organism evidence="2 3">
    <name type="scientific">Pseudomonas alkylphenolica</name>
    <dbReference type="NCBI Taxonomy" id="237609"/>
    <lineage>
        <taxon>Bacteria</taxon>
        <taxon>Pseudomonadati</taxon>
        <taxon>Pseudomonadota</taxon>
        <taxon>Gammaproteobacteria</taxon>
        <taxon>Pseudomonadales</taxon>
        <taxon>Pseudomonadaceae</taxon>
        <taxon>Pseudomonas</taxon>
    </lineage>
</organism>
<name>A0A077FDU0_9PSED</name>
<dbReference type="Gene3D" id="3.40.50.720">
    <property type="entry name" value="NAD(P)-binding Rossmann-like Domain"/>
    <property type="match status" value="1"/>
</dbReference>
<dbReference type="HOGENOM" id="CLU_010194_1_3_6"/>
<proteinExistence type="inferred from homology"/>
<gene>
    <name evidence="2" type="ORF">PSAKL28_28370</name>
</gene>
<accession>A0A077FDU0</accession>
<dbReference type="CDD" id="cd05233">
    <property type="entry name" value="SDR_c"/>
    <property type="match status" value="1"/>
</dbReference>
<protein>
    <submittedName>
        <fullName evidence="2">Short-chain dehydrogenase/reductase SDR</fullName>
    </submittedName>
</protein>
<dbReference type="PANTHER" id="PTHR42760">
    <property type="entry name" value="SHORT-CHAIN DEHYDROGENASES/REDUCTASES FAMILY MEMBER"/>
    <property type="match status" value="1"/>
</dbReference>
<dbReference type="RefSeq" id="WP_038616661.1">
    <property type="nucleotide sequence ID" value="NZ_CP009048.1"/>
</dbReference>
<evidence type="ECO:0000313" key="3">
    <source>
        <dbReference type="Proteomes" id="UP000028931"/>
    </source>
</evidence>
<dbReference type="InterPro" id="IPR036291">
    <property type="entry name" value="NAD(P)-bd_dom_sf"/>
</dbReference>
<dbReference type="AlphaFoldDB" id="A0A077FDU0"/>
<dbReference type="PANTHER" id="PTHR42760:SF135">
    <property type="entry name" value="BLL7886 PROTEIN"/>
    <property type="match status" value="1"/>
</dbReference>
<evidence type="ECO:0000256" key="1">
    <source>
        <dbReference type="ARBA" id="ARBA00006484"/>
    </source>
</evidence>
<dbReference type="FunFam" id="3.40.50.720:FF:000084">
    <property type="entry name" value="Short-chain dehydrogenase reductase"/>
    <property type="match status" value="1"/>
</dbReference>
<dbReference type="OrthoDB" id="9787298at2"/>
<reference evidence="2 3" key="1">
    <citation type="submission" date="2014-07" db="EMBL/GenBank/DDBJ databases">
        <authorList>
            <person name="Lee K."/>
            <person name="Lim J.Y."/>
            <person name="Hwang I."/>
        </authorList>
    </citation>
    <scope>NUCLEOTIDE SEQUENCE [LARGE SCALE GENOMIC DNA]</scope>
    <source>
        <strain evidence="2 3">KL28</strain>
    </source>
</reference>
<dbReference type="GO" id="GO:0016616">
    <property type="term" value="F:oxidoreductase activity, acting on the CH-OH group of donors, NAD or NADP as acceptor"/>
    <property type="evidence" value="ECO:0007669"/>
    <property type="project" value="TreeGrafter"/>
</dbReference>
<dbReference type="SUPFAM" id="SSF51735">
    <property type="entry name" value="NAD(P)-binding Rossmann-fold domains"/>
    <property type="match status" value="1"/>
</dbReference>
<dbReference type="EMBL" id="CP009048">
    <property type="protein sequence ID" value="AIL62029.1"/>
    <property type="molecule type" value="Genomic_DNA"/>
</dbReference>
<comment type="similarity">
    <text evidence="1">Belongs to the short-chain dehydrogenases/reductases (SDR) family.</text>
</comment>
<dbReference type="Pfam" id="PF13561">
    <property type="entry name" value="adh_short_C2"/>
    <property type="match status" value="1"/>
</dbReference>
<dbReference type="PRINTS" id="PR00081">
    <property type="entry name" value="GDHRDH"/>
</dbReference>
<dbReference type="Proteomes" id="UP000028931">
    <property type="component" value="Chromosome"/>
</dbReference>
<dbReference type="eggNOG" id="COG1028">
    <property type="taxonomic scope" value="Bacteria"/>
</dbReference>
<dbReference type="KEGG" id="palk:PSAKL28_28370"/>
<dbReference type="InterPro" id="IPR002347">
    <property type="entry name" value="SDR_fam"/>
</dbReference>
<dbReference type="GO" id="GO:0030497">
    <property type="term" value="P:fatty acid elongation"/>
    <property type="evidence" value="ECO:0007669"/>
    <property type="project" value="TreeGrafter"/>
</dbReference>